<keyword evidence="3" id="KW-0145">Chemotaxis</keyword>
<dbReference type="SMART" id="SM00304">
    <property type="entry name" value="HAMP"/>
    <property type="match status" value="1"/>
</dbReference>
<feature type="transmembrane region" description="Helical" evidence="11">
    <location>
        <begin position="309"/>
        <end position="333"/>
    </location>
</feature>
<dbReference type="Gene3D" id="3.30.450.20">
    <property type="entry name" value="PAS domain"/>
    <property type="match status" value="2"/>
</dbReference>
<accession>A0ABV8MRN1</accession>
<keyword evidence="6 11" id="KW-0472">Membrane</keyword>
<evidence type="ECO:0000256" key="2">
    <source>
        <dbReference type="ARBA" id="ARBA00022475"/>
    </source>
</evidence>
<evidence type="ECO:0000259" key="13">
    <source>
        <dbReference type="PROSITE" id="PS50885"/>
    </source>
</evidence>
<dbReference type="CDD" id="cd11386">
    <property type="entry name" value="MCP_signal"/>
    <property type="match status" value="1"/>
</dbReference>
<sequence length="668" mass="72097">MRKRSSLTVRVMAYVLGVAGIAFLVAALTTASLARQTAEQEGRARASQFADLYASRLETEFDRSFAAVRALRQAVLALKQQNLTDRELANRIAIRQLEDNPQLLGTSTYWEPNGFDNNDAAFAGRDMHDATGRFLIWWNRGSGSIKGEVTVGYEKEEGNDWYYQPLKTGQPFVTEPYLYQMLGKDTAMTTLTLPIIHEGKTLGVATADYLLAGLQDMLSDVRPYETGYVRLLSNGGVYVTHADTKKLGKPVDDLPKAVLASVASGKPYAYEDGQYLYFVKPVRIGPAAQSWGLLVAAPLDRVMASAHRLVLVIIGVSALGLGLLALVLVPLLLRITRPLKRLSRTMDELASGEGDLTHRLPVLSQDEIGSISDAFNRFVSRIHDLVVSIKHEAQGVDAAADELEKLGHKVTDRSSRQADAASATAAATEQVTVSIDHIAGNAQTAGNKASHTDELVATAASQVDRTAEEISQINATMHRLTSMMEGLNSRSRDIGQVANTIKEIADQTNLLALNAAIEAARAGEMGRGFAVVADEVRKLAERTTSATSEIGQTIAAIQGETRAAVDGVHAAVEQVDRGVSQSRGAAEAIAAIRSNVSAMVDEVVTIASATEEQSAATNEIARNVETISIMAQDNHSSIEAVQKAVDDLKRQSESLQEMVRRFRTDSKG</sequence>
<evidence type="ECO:0000256" key="9">
    <source>
        <dbReference type="PROSITE-ProRule" id="PRU00284"/>
    </source>
</evidence>
<dbReference type="PROSITE" id="PS50111">
    <property type="entry name" value="CHEMOTAXIS_TRANSDUC_2"/>
    <property type="match status" value="1"/>
</dbReference>
<dbReference type="RefSeq" id="WP_378166203.1">
    <property type="nucleotide sequence ID" value="NZ_JBHSBU010000001.1"/>
</dbReference>
<dbReference type="InterPro" id="IPR003660">
    <property type="entry name" value="HAMP_dom"/>
</dbReference>
<keyword evidence="10" id="KW-0175">Coiled coil</keyword>
<organism evidence="14 15">
    <name type="scientific">Chitinimonas lacunae</name>
    <dbReference type="NCBI Taxonomy" id="1963018"/>
    <lineage>
        <taxon>Bacteria</taxon>
        <taxon>Pseudomonadati</taxon>
        <taxon>Pseudomonadota</taxon>
        <taxon>Betaproteobacteria</taxon>
        <taxon>Neisseriales</taxon>
        <taxon>Chitinibacteraceae</taxon>
        <taxon>Chitinimonas</taxon>
    </lineage>
</organism>
<dbReference type="PROSITE" id="PS50885">
    <property type="entry name" value="HAMP"/>
    <property type="match status" value="1"/>
</dbReference>
<dbReference type="Pfam" id="PF02743">
    <property type="entry name" value="dCache_1"/>
    <property type="match status" value="1"/>
</dbReference>
<keyword evidence="5 11" id="KW-1133">Transmembrane helix</keyword>
<dbReference type="InterPro" id="IPR004089">
    <property type="entry name" value="MCPsignal_dom"/>
</dbReference>
<evidence type="ECO:0000256" key="5">
    <source>
        <dbReference type="ARBA" id="ARBA00022989"/>
    </source>
</evidence>
<dbReference type="CDD" id="cd12913">
    <property type="entry name" value="PDC1_MCP_like"/>
    <property type="match status" value="1"/>
</dbReference>
<evidence type="ECO:0000313" key="15">
    <source>
        <dbReference type="Proteomes" id="UP001595791"/>
    </source>
</evidence>
<dbReference type="Pfam" id="PF00015">
    <property type="entry name" value="MCPsignal"/>
    <property type="match status" value="1"/>
</dbReference>
<keyword evidence="4 11" id="KW-0812">Transmembrane</keyword>
<keyword evidence="2" id="KW-1003">Cell membrane</keyword>
<protein>
    <submittedName>
        <fullName evidence="14">Methyl-accepting chemotaxis protein</fullName>
    </submittedName>
</protein>
<evidence type="ECO:0000313" key="14">
    <source>
        <dbReference type="EMBL" id="MFC4160888.1"/>
    </source>
</evidence>
<reference evidence="15" key="1">
    <citation type="journal article" date="2019" name="Int. J. Syst. Evol. Microbiol.">
        <title>The Global Catalogue of Microorganisms (GCM) 10K type strain sequencing project: providing services to taxonomists for standard genome sequencing and annotation.</title>
        <authorList>
            <consortium name="The Broad Institute Genomics Platform"/>
            <consortium name="The Broad Institute Genome Sequencing Center for Infectious Disease"/>
            <person name="Wu L."/>
            <person name="Ma J."/>
        </authorList>
    </citation>
    <scope>NUCLEOTIDE SEQUENCE [LARGE SCALE GENOMIC DNA]</scope>
    <source>
        <strain evidence="15">LMG 29894</strain>
    </source>
</reference>
<feature type="domain" description="HAMP" evidence="13">
    <location>
        <begin position="333"/>
        <end position="387"/>
    </location>
</feature>
<dbReference type="PANTHER" id="PTHR32089">
    <property type="entry name" value="METHYL-ACCEPTING CHEMOTAXIS PROTEIN MCPB"/>
    <property type="match status" value="1"/>
</dbReference>
<feature type="domain" description="Methyl-accepting transducer" evidence="12">
    <location>
        <begin position="392"/>
        <end position="628"/>
    </location>
</feature>
<comment type="caution">
    <text evidence="14">The sequence shown here is derived from an EMBL/GenBank/DDBJ whole genome shotgun (WGS) entry which is preliminary data.</text>
</comment>
<comment type="similarity">
    <text evidence="8">Belongs to the methyl-accepting chemotaxis (MCP) protein family.</text>
</comment>
<evidence type="ECO:0000256" key="11">
    <source>
        <dbReference type="SAM" id="Phobius"/>
    </source>
</evidence>
<feature type="coiled-coil region" evidence="10">
    <location>
        <begin position="638"/>
        <end position="665"/>
    </location>
</feature>
<dbReference type="SUPFAM" id="SSF58104">
    <property type="entry name" value="Methyl-accepting chemotaxis protein (MCP) signaling domain"/>
    <property type="match status" value="1"/>
</dbReference>
<dbReference type="Proteomes" id="UP001595791">
    <property type="component" value="Unassembled WGS sequence"/>
</dbReference>
<evidence type="ECO:0000256" key="8">
    <source>
        <dbReference type="ARBA" id="ARBA00029447"/>
    </source>
</evidence>
<evidence type="ECO:0000256" key="1">
    <source>
        <dbReference type="ARBA" id="ARBA00004651"/>
    </source>
</evidence>
<keyword evidence="7 9" id="KW-0807">Transducer</keyword>
<dbReference type="Pfam" id="PF00672">
    <property type="entry name" value="HAMP"/>
    <property type="match status" value="1"/>
</dbReference>
<dbReference type="Gene3D" id="1.10.287.950">
    <property type="entry name" value="Methyl-accepting chemotaxis protein"/>
    <property type="match status" value="1"/>
</dbReference>
<evidence type="ECO:0000259" key="12">
    <source>
        <dbReference type="PROSITE" id="PS50111"/>
    </source>
</evidence>
<proteinExistence type="inferred from homology"/>
<dbReference type="PANTHER" id="PTHR32089:SF112">
    <property type="entry name" value="LYSOZYME-LIKE PROTEIN-RELATED"/>
    <property type="match status" value="1"/>
</dbReference>
<comment type="subcellular location">
    <subcellularLocation>
        <location evidence="1">Cell membrane</location>
        <topology evidence="1">Multi-pass membrane protein</topology>
    </subcellularLocation>
</comment>
<dbReference type="InterPro" id="IPR033479">
    <property type="entry name" value="dCache_1"/>
</dbReference>
<name>A0ABV8MRN1_9NEIS</name>
<gene>
    <name evidence="14" type="ORF">ACFOW7_16235</name>
</gene>
<evidence type="ECO:0000256" key="6">
    <source>
        <dbReference type="ARBA" id="ARBA00023136"/>
    </source>
</evidence>
<evidence type="ECO:0000256" key="7">
    <source>
        <dbReference type="ARBA" id="ARBA00023224"/>
    </source>
</evidence>
<dbReference type="EMBL" id="JBHSBU010000001">
    <property type="protein sequence ID" value="MFC4160888.1"/>
    <property type="molecule type" value="Genomic_DNA"/>
</dbReference>
<dbReference type="CDD" id="cd06225">
    <property type="entry name" value="HAMP"/>
    <property type="match status" value="1"/>
</dbReference>
<evidence type="ECO:0000256" key="4">
    <source>
        <dbReference type="ARBA" id="ARBA00022692"/>
    </source>
</evidence>
<evidence type="ECO:0000256" key="10">
    <source>
        <dbReference type="SAM" id="Coils"/>
    </source>
</evidence>
<dbReference type="CDD" id="cd12912">
    <property type="entry name" value="PDC2_MCP_like"/>
    <property type="match status" value="1"/>
</dbReference>
<evidence type="ECO:0000256" key="3">
    <source>
        <dbReference type="ARBA" id="ARBA00022500"/>
    </source>
</evidence>
<dbReference type="SMART" id="SM00283">
    <property type="entry name" value="MA"/>
    <property type="match status" value="1"/>
</dbReference>
<keyword evidence="15" id="KW-1185">Reference proteome</keyword>